<name>A0A101SSB7_9ACTN</name>
<dbReference type="CDD" id="cd04301">
    <property type="entry name" value="NAT_SF"/>
    <property type="match status" value="1"/>
</dbReference>
<keyword evidence="3" id="KW-1185">Reference proteome</keyword>
<gene>
    <name evidence="2" type="ORF">AQJ66_28705</name>
</gene>
<dbReference type="PANTHER" id="PTHR13170:SF16">
    <property type="entry name" value="PROTEIN O-GLCNACASE"/>
    <property type="match status" value="1"/>
</dbReference>
<dbReference type="PROSITE" id="PS51186">
    <property type="entry name" value="GNAT"/>
    <property type="match status" value="1"/>
</dbReference>
<dbReference type="SUPFAM" id="SSF55729">
    <property type="entry name" value="Acyl-CoA N-acyltransferases (Nat)"/>
    <property type="match status" value="1"/>
</dbReference>
<dbReference type="PANTHER" id="PTHR13170">
    <property type="entry name" value="O-GLCNACASE"/>
    <property type="match status" value="1"/>
</dbReference>
<dbReference type="AlphaFoldDB" id="A0A101SSB7"/>
<protein>
    <submittedName>
        <fullName evidence="2">GCN5 family acetyltransferase</fullName>
    </submittedName>
</protein>
<dbReference type="InterPro" id="IPR051822">
    <property type="entry name" value="Glycosyl_Hydrolase_84"/>
</dbReference>
<feature type="domain" description="N-acetyltransferase" evidence="1">
    <location>
        <begin position="11"/>
        <end position="212"/>
    </location>
</feature>
<evidence type="ECO:0000313" key="2">
    <source>
        <dbReference type="EMBL" id="KUN79302.1"/>
    </source>
</evidence>
<dbReference type="STRING" id="285568.AQJ66_28705"/>
<dbReference type="Proteomes" id="UP000053024">
    <property type="component" value="Unassembled WGS sequence"/>
</dbReference>
<accession>A0A101SSB7</accession>
<comment type="caution">
    <text evidence="2">The sequence shown here is derived from an EMBL/GenBank/DDBJ whole genome shotgun (WGS) entry which is preliminary data.</text>
</comment>
<evidence type="ECO:0000313" key="3">
    <source>
        <dbReference type="Proteomes" id="UP000053024"/>
    </source>
</evidence>
<dbReference type="EMBL" id="LMWX01000053">
    <property type="protein sequence ID" value="KUN79302.1"/>
    <property type="molecule type" value="Genomic_DNA"/>
</dbReference>
<dbReference type="InterPro" id="IPR016181">
    <property type="entry name" value="Acyl_CoA_acyltransferase"/>
</dbReference>
<organism evidence="2 3">
    <name type="scientific">Streptomyces bungoensis</name>
    <dbReference type="NCBI Taxonomy" id="285568"/>
    <lineage>
        <taxon>Bacteria</taxon>
        <taxon>Bacillati</taxon>
        <taxon>Actinomycetota</taxon>
        <taxon>Actinomycetes</taxon>
        <taxon>Kitasatosporales</taxon>
        <taxon>Streptomycetaceae</taxon>
        <taxon>Streptomyces</taxon>
    </lineage>
</organism>
<sequence>MSPQHQQAAHPVIRPYRPADRDAVADVCVRTAHNGGDSRARYPDLRLMPSIFAEPYCHFDPALSFVLDDGDGRAVGYVIGTADTERFVKDFRREWIPRLAGRYPAPTAPPSTPTEEMIGLLHHPERMLVPELAAYPAHLHIDLLPPWQGRGYGRRLMTTLLDALHGQGVPAVHLGMVTVNTAARAFYDRLGFHEIQVADAGPLTYLGRTTAPNRTRISAG</sequence>
<keyword evidence="2" id="KW-0808">Transferase</keyword>
<dbReference type="InterPro" id="IPR000182">
    <property type="entry name" value="GNAT_dom"/>
</dbReference>
<reference evidence="2 3" key="1">
    <citation type="submission" date="2015-10" db="EMBL/GenBank/DDBJ databases">
        <title>Draft genome sequence of Streptomyces bungoensis DSM 41781, type strain for the species Streptomyces bungoensis.</title>
        <authorList>
            <person name="Ruckert C."/>
            <person name="Winkler A."/>
            <person name="Kalinowski J."/>
            <person name="Kampfer P."/>
            <person name="Glaeser S."/>
        </authorList>
    </citation>
    <scope>NUCLEOTIDE SEQUENCE [LARGE SCALE GENOMIC DNA]</scope>
    <source>
        <strain evidence="2 3">DSM 41781</strain>
    </source>
</reference>
<dbReference type="GO" id="GO:0016747">
    <property type="term" value="F:acyltransferase activity, transferring groups other than amino-acyl groups"/>
    <property type="evidence" value="ECO:0007669"/>
    <property type="project" value="InterPro"/>
</dbReference>
<evidence type="ECO:0000259" key="1">
    <source>
        <dbReference type="PROSITE" id="PS51186"/>
    </source>
</evidence>
<proteinExistence type="predicted"/>
<dbReference type="RefSeq" id="WP_061927886.1">
    <property type="nucleotide sequence ID" value="NZ_JBEYBH010000012.1"/>
</dbReference>
<dbReference type="Pfam" id="PF00583">
    <property type="entry name" value="Acetyltransf_1"/>
    <property type="match status" value="1"/>
</dbReference>
<dbReference type="OrthoDB" id="8593648at2"/>
<dbReference type="Gene3D" id="3.40.630.30">
    <property type="match status" value="1"/>
</dbReference>